<evidence type="ECO:0000313" key="7">
    <source>
        <dbReference type="EMBL" id="HEB73750.1"/>
    </source>
</evidence>
<name>A0A7U4QKM9_DESA2</name>
<gene>
    <name evidence="7" type="ORF">ENJ03_00820</name>
    <name evidence="6" type="ORF">HS1_001303</name>
</gene>
<dbReference type="OrthoDB" id="9798965at2"/>
<evidence type="ECO:0000313" key="8">
    <source>
        <dbReference type="Proteomes" id="UP000070560"/>
    </source>
</evidence>
<dbReference type="PANTHER" id="PTHR33705:SF2">
    <property type="entry name" value="PHOSPHOCARRIER PROTEIN NPR"/>
    <property type="match status" value="1"/>
</dbReference>
<dbReference type="InterPro" id="IPR000032">
    <property type="entry name" value="HPr-like"/>
</dbReference>
<comment type="similarity">
    <text evidence="2">Belongs to the HPr family.</text>
</comment>
<dbReference type="Gene3D" id="3.30.1340.10">
    <property type="entry name" value="HPr-like"/>
    <property type="match status" value="1"/>
</dbReference>
<keyword evidence="4" id="KW-0598">Phosphotransferase system</keyword>
<dbReference type="SUPFAM" id="SSF55594">
    <property type="entry name" value="HPr-like"/>
    <property type="match status" value="1"/>
</dbReference>
<dbReference type="EMBL" id="CP013015">
    <property type="protein sequence ID" value="AMM41107.1"/>
    <property type="molecule type" value="Genomic_DNA"/>
</dbReference>
<evidence type="ECO:0000256" key="3">
    <source>
        <dbReference type="ARBA" id="ARBA00022490"/>
    </source>
</evidence>
<dbReference type="Proteomes" id="UP000070560">
    <property type="component" value="Chromosome"/>
</dbReference>
<accession>A0A7U4QKM9</accession>
<evidence type="ECO:0000256" key="2">
    <source>
        <dbReference type="ARBA" id="ARBA00010736"/>
    </source>
</evidence>
<dbReference type="InterPro" id="IPR035895">
    <property type="entry name" value="HPr-like_sf"/>
</dbReference>
<protein>
    <submittedName>
        <fullName evidence="7">HPr family phosphocarrier protein</fullName>
    </submittedName>
    <submittedName>
        <fullName evidence="6">Phosphotransferase system, phosphocarrier HPr protein domain protein</fullName>
        <ecNumber evidence="6">2.7.-.-</ecNumber>
    </submittedName>
</protein>
<reference evidence="7" key="2">
    <citation type="journal article" date="2020" name="mSystems">
        <title>Genome- and Community-Level Interaction Insights into Carbon Utilization and Element Cycling Functions of Hydrothermarchaeota in Hydrothermal Sediment.</title>
        <authorList>
            <person name="Zhou Z."/>
            <person name="Liu Y."/>
            <person name="Xu W."/>
            <person name="Pan J."/>
            <person name="Luo Z.H."/>
            <person name="Li M."/>
        </authorList>
    </citation>
    <scope>NUCLEOTIDE SEQUENCE [LARGE SCALE GENOMIC DNA]</scope>
    <source>
        <strain evidence="7">HyVt-45</strain>
    </source>
</reference>
<sequence length="93" mass="10383">MVGYFRVQNKLGLHARPAAKLANLARSLNAEISIIKNNKKADAKSIIDLLALSCQFNDELKVEITGKEAHKAFWLLSQLFETEIGEMIDGKKI</sequence>
<evidence type="ECO:0000256" key="1">
    <source>
        <dbReference type="ARBA" id="ARBA00004496"/>
    </source>
</evidence>
<dbReference type="PROSITE" id="PS00369">
    <property type="entry name" value="PTS_HPR_HIS"/>
    <property type="match status" value="1"/>
</dbReference>
<dbReference type="GO" id="GO:0009401">
    <property type="term" value="P:phosphoenolpyruvate-dependent sugar phosphotransferase system"/>
    <property type="evidence" value="ECO:0007669"/>
    <property type="project" value="UniProtKB-KW"/>
</dbReference>
<feature type="domain" description="HPr" evidence="5">
    <location>
        <begin position="1"/>
        <end position="87"/>
    </location>
</feature>
<evidence type="ECO:0000259" key="5">
    <source>
        <dbReference type="PROSITE" id="PS51350"/>
    </source>
</evidence>
<comment type="subcellular location">
    <subcellularLocation>
        <location evidence="1">Cytoplasm</location>
    </subcellularLocation>
</comment>
<dbReference type="RefSeq" id="WP_066062606.1">
    <property type="nucleotide sequence ID" value="NZ_CP013015.1"/>
</dbReference>
<keyword evidence="6" id="KW-0808">Transferase</keyword>
<dbReference type="EMBL" id="DRKW01000046">
    <property type="protein sequence ID" value="HEB73750.1"/>
    <property type="molecule type" value="Genomic_DNA"/>
</dbReference>
<dbReference type="PRINTS" id="PR00107">
    <property type="entry name" value="PHOSPHOCPHPR"/>
</dbReference>
<keyword evidence="3" id="KW-0963">Cytoplasm</keyword>
<dbReference type="InterPro" id="IPR050399">
    <property type="entry name" value="HPr"/>
</dbReference>
<dbReference type="EC" id="2.7.-.-" evidence="6"/>
<keyword evidence="8" id="KW-1185">Reference proteome</keyword>
<dbReference type="PROSITE" id="PS51350">
    <property type="entry name" value="PTS_HPR_DOM"/>
    <property type="match status" value="1"/>
</dbReference>
<dbReference type="CDD" id="cd00367">
    <property type="entry name" value="PTS-HPr_like"/>
    <property type="match status" value="1"/>
</dbReference>
<dbReference type="AlphaFoldDB" id="A0A7U4QKM9"/>
<proteinExistence type="inferred from homology"/>
<organism evidence="6 8">
    <name type="scientific">Desulfofervidus auxilii</name>
    <dbReference type="NCBI Taxonomy" id="1621989"/>
    <lineage>
        <taxon>Bacteria</taxon>
        <taxon>Pseudomonadati</taxon>
        <taxon>Thermodesulfobacteriota</taxon>
        <taxon>Candidatus Desulfofervidia</taxon>
        <taxon>Candidatus Desulfofervidales</taxon>
        <taxon>Candidatus Desulfofervidaceae</taxon>
        <taxon>Candidatus Desulfofervidus</taxon>
    </lineage>
</organism>
<dbReference type="NCBIfam" id="TIGR01003">
    <property type="entry name" value="PTS_HPr_family"/>
    <property type="match status" value="1"/>
</dbReference>
<reference evidence="6 8" key="1">
    <citation type="submission" date="2015-10" db="EMBL/GenBank/DDBJ databases">
        <title>Candidatus Desulfofervidus auxilii, a hydrogenotrophic sulfate-reducing bacterium involved in the thermophilic anaerobic oxidation of methane.</title>
        <authorList>
            <person name="Krukenberg V."/>
            <person name="Richter M."/>
            <person name="Wegener G."/>
        </authorList>
    </citation>
    <scope>NUCLEOTIDE SEQUENCE [LARGE SCALE GENOMIC DNA]</scope>
    <source>
        <strain evidence="6 8">HS1</strain>
    </source>
</reference>
<dbReference type="Pfam" id="PF00381">
    <property type="entry name" value="PTS-HPr"/>
    <property type="match status" value="1"/>
</dbReference>
<evidence type="ECO:0000313" key="6">
    <source>
        <dbReference type="EMBL" id="AMM41107.1"/>
    </source>
</evidence>
<dbReference type="PANTHER" id="PTHR33705">
    <property type="entry name" value="PHOSPHOCARRIER PROTEIN HPR"/>
    <property type="match status" value="1"/>
</dbReference>
<evidence type="ECO:0000256" key="4">
    <source>
        <dbReference type="ARBA" id="ARBA00022683"/>
    </source>
</evidence>
<dbReference type="GO" id="GO:0016740">
    <property type="term" value="F:transferase activity"/>
    <property type="evidence" value="ECO:0007669"/>
    <property type="project" value="UniProtKB-KW"/>
</dbReference>
<dbReference type="GO" id="GO:0005737">
    <property type="term" value="C:cytoplasm"/>
    <property type="evidence" value="ECO:0007669"/>
    <property type="project" value="UniProtKB-SubCell"/>
</dbReference>
<dbReference type="Proteomes" id="UP000886268">
    <property type="component" value="Unassembled WGS sequence"/>
</dbReference>
<dbReference type="KEGG" id="daw:HS1_001303"/>
<dbReference type="InterPro" id="IPR001020">
    <property type="entry name" value="PTS_HPr_His_P_site"/>
</dbReference>